<keyword evidence="2" id="KW-0732">Signal</keyword>
<dbReference type="AlphaFoldDB" id="A0AAD7VXU6"/>
<feature type="signal peptide" evidence="2">
    <location>
        <begin position="1"/>
        <end position="27"/>
    </location>
</feature>
<name>A0AAD7VXU6_9TELE</name>
<dbReference type="EMBL" id="JAINUG010001322">
    <property type="protein sequence ID" value="KAJ8357911.1"/>
    <property type="molecule type" value="Genomic_DNA"/>
</dbReference>
<evidence type="ECO:0008006" key="5">
    <source>
        <dbReference type="Google" id="ProtNLM"/>
    </source>
</evidence>
<dbReference type="Proteomes" id="UP001221898">
    <property type="component" value="Unassembled WGS sequence"/>
</dbReference>
<accession>A0AAD7VXU6</accession>
<gene>
    <name evidence="3" type="ORF">AAFF_G00056410</name>
</gene>
<comment type="caution">
    <text evidence="3">The sequence shown here is derived from an EMBL/GenBank/DDBJ whole genome shotgun (WGS) entry which is preliminary data.</text>
</comment>
<evidence type="ECO:0000256" key="2">
    <source>
        <dbReference type="SAM" id="SignalP"/>
    </source>
</evidence>
<feature type="chain" id="PRO_5042190602" description="Secreted protein" evidence="2">
    <location>
        <begin position="28"/>
        <end position="107"/>
    </location>
</feature>
<sequence>MTQGLSCIGQLQMTLILLAEPFGCSAAFWVEAAEQAPTSSPPSTATPARGLLRNTVMYASVKSPSNNNSASRTIVFHPAHGTLLTRSTTASSRCERRPDRLAREYNS</sequence>
<evidence type="ECO:0000313" key="3">
    <source>
        <dbReference type="EMBL" id="KAJ8357911.1"/>
    </source>
</evidence>
<evidence type="ECO:0000313" key="4">
    <source>
        <dbReference type="Proteomes" id="UP001221898"/>
    </source>
</evidence>
<protein>
    <recommendedName>
        <fullName evidence="5">Secreted protein</fullName>
    </recommendedName>
</protein>
<reference evidence="3" key="1">
    <citation type="journal article" date="2023" name="Science">
        <title>Genome structures resolve the early diversification of teleost fishes.</title>
        <authorList>
            <person name="Parey E."/>
            <person name="Louis A."/>
            <person name="Montfort J."/>
            <person name="Bouchez O."/>
            <person name="Roques C."/>
            <person name="Iampietro C."/>
            <person name="Lluch J."/>
            <person name="Castinel A."/>
            <person name="Donnadieu C."/>
            <person name="Desvignes T."/>
            <person name="Floi Bucao C."/>
            <person name="Jouanno E."/>
            <person name="Wen M."/>
            <person name="Mejri S."/>
            <person name="Dirks R."/>
            <person name="Jansen H."/>
            <person name="Henkel C."/>
            <person name="Chen W.J."/>
            <person name="Zahm M."/>
            <person name="Cabau C."/>
            <person name="Klopp C."/>
            <person name="Thompson A.W."/>
            <person name="Robinson-Rechavi M."/>
            <person name="Braasch I."/>
            <person name="Lecointre G."/>
            <person name="Bobe J."/>
            <person name="Postlethwait J.H."/>
            <person name="Berthelot C."/>
            <person name="Roest Crollius H."/>
            <person name="Guiguen Y."/>
        </authorList>
    </citation>
    <scope>NUCLEOTIDE SEQUENCE</scope>
    <source>
        <strain evidence="3">NC1722</strain>
    </source>
</reference>
<proteinExistence type="predicted"/>
<keyword evidence="4" id="KW-1185">Reference proteome</keyword>
<feature type="compositionally biased region" description="Basic and acidic residues" evidence="1">
    <location>
        <begin position="93"/>
        <end position="107"/>
    </location>
</feature>
<organism evidence="3 4">
    <name type="scientific">Aldrovandia affinis</name>
    <dbReference type="NCBI Taxonomy" id="143900"/>
    <lineage>
        <taxon>Eukaryota</taxon>
        <taxon>Metazoa</taxon>
        <taxon>Chordata</taxon>
        <taxon>Craniata</taxon>
        <taxon>Vertebrata</taxon>
        <taxon>Euteleostomi</taxon>
        <taxon>Actinopterygii</taxon>
        <taxon>Neopterygii</taxon>
        <taxon>Teleostei</taxon>
        <taxon>Notacanthiformes</taxon>
        <taxon>Halosauridae</taxon>
        <taxon>Aldrovandia</taxon>
    </lineage>
</organism>
<feature type="region of interest" description="Disordered" evidence="1">
    <location>
        <begin position="86"/>
        <end position="107"/>
    </location>
</feature>
<evidence type="ECO:0000256" key="1">
    <source>
        <dbReference type="SAM" id="MobiDB-lite"/>
    </source>
</evidence>